<reference evidence="3" key="1">
    <citation type="journal article" date="2019" name="Int. J. Syst. Evol. Microbiol.">
        <title>The Global Catalogue of Microorganisms (GCM) 10K type strain sequencing project: providing services to taxonomists for standard genome sequencing and annotation.</title>
        <authorList>
            <consortium name="The Broad Institute Genomics Platform"/>
            <consortium name="The Broad Institute Genome Sequencing Center for Infectious Disease"/>
            <person name="Wu L."/>
            <person name="Ma J."/>
        </authorList>
    </citation>
    <scope>NUCLEOTIDE SEQUENCE [LARGE SCALE GENOMIC DNA]</scope>
    <source>
        <strain evidence="3">JCM 16374</strain>
    </source>
</reference>
<evidence type="ECO:0000256" key="1">
    <source>
        <dbReference type="SAM" id="MobiDB-lite"/>
    </source>
</evidence>
<gene>
    <name evidence="2" type="ORF">GCM10009864_79300</name>
</gene>
<keyword evidence="3" id="KW-1185">Reference proteome</keyword>
<feature type="region of interest" description="Disordered" evidence="1">
    <location>
        <begin position="1"/>
        <end position="39"/>
    </location>
</feature>
<sequence>MSYPTGHARPAPTRRGRRPRGGRTDPHAGPGEARGKRPEVDCGAHELTFQGLVLGIEAVAGAGVWVCWQIRMP</sequence>
<protein>
    <submittedName>
        <fullName evidence="2">Uncharacterized protein</fullName>
    </submittedName>
</protein>
<dbReference type="Proteomes" id="UP001500994">
    <property type="component" value="Unassembled WGS sequence"/>
</dbReference>
<proteinExistence type="predicted"/>
<feature type="compositionally biased region" description="Basic residues" evidence="1">
    <location>
        <begin position="12"/>
        <end position="21"/>
    </location>
</feature>
<dbReference type="EMBL" id="BAAARK010000063">
    <property type="protein sequence ID" value="GAA2692771.1"/>
    <property type="molecule type" value="Genomic_DNA"/>
</dbReference>
<comment type="caution">
    <text evidence="2">The sequence shown here is derived from an EMBL/GenBank/DDBJ whole genome shotgun (WGS) entry which is preliminary data.</text>
</comment>
<evidence type="ECO:0000313" key="2">
    <source>
        <dbReference type="EMBL" id="GAA2692771.1"/>
    </source>
</evidence>
<accession>A0ABP6FIG6</accession>
<evidence type="ECO:0000313" key="3">
    <source>
        <dbReference type="Proteomes" id="UP001500994"/>
    </source>
</evidence>
<name>A0ABP6FIG6_9ACTN</name>
<organism evidence="2 3">
    <name type="scientific">Streptomyces lunalinharesii</name>
    <dbReference type="NCBI Taxonomy" id="333384"/>
    <lineage>
        <taxon>Bacteria</taxon>
        <taxon>Bacillati</taxon>
        <taxon>Actinomycetota</taxon>
        <taxon>Actinomycetes</taxon>
        <taxon>Kitasatosporales</taxon>
        <taxon>Streptomycetaceae</taxon>
        <taxon>Streptomyces</taxon>
    </lineage>
</organism>